<dbReference type="NCBIfam" id="TIGR04183">
    <property type="entry name" value="Por_Secre_tail"/>
    <property type="match status" value="1"/>
</dbReference>
<feature type="region of interest" description="Disordered" evidence="2">
    <location>
        <begin position="609"/>
        <end position="629"/>
    </location>
</feature>
<evidence type="ECO:0000313" key="6">
    <source>
        <dbReference type="Proteomes" id="UP000182491"/>
    </source>
</evidence>
<evidence type="ECO:0000256" key="1">
    <source>
        <dbReference type="ARBA" id="ARBA00022729"/>
    </source>
</evidence>
<dbReference type="Pfam" id="PF18962">
    <property type="entry name" value="Por_Secre_tail"/>
    <property type="match status" value="1"/>
</dbReference>
<dbReference type="STRING" id="388950.GCA_001611675_00101"/>
<dbReference type="InterPro" id="IPR052387">
    <property type="entry name" value="Fibrocystin"/>
</dbReference>
<gene>
    <name evidence="5" type="ORF">SAMN04487941_1002</name>
</gene>
<reference evidence="6" key="1">
    <citation type="submission" date="2016-10" db="EMBL/GenBank/DDBJ databases">
        <authorList>
            <person name="Varghese N."/>
        </authorList>
    </citation>
    <scope>NUCLEOTIDE SEQUENCE [LARGE SCALE GENOMIC DNA]</scope>
    <source>
        <strain evidence="6">DSM 18820</strain>
    </source>
</reference>
<keyword evidence="1 3" id="KW-0732">Signal</keyword>
<evidence type="ECO:0000256" key="3">
    <source>
        <dbReference type="SAM" id="SignalP"/>
    </source>
</evidence>
<evidence type="ECO:0000313" key="5">
    <source>
        <dbReference type="EMBL" id="SFU47684.1"/>
    </source>
</evidence>
<keyword evidence="6" id="KW-1185">Reference proteome</keyword>
<dbReference type="InterPro" id="IPR037524">
    <property type="entry name" value="PA14/GLEYA"/>
</dbReference>
<dbReference type="InterPro" id="IPR017853">
    <property type="entry name" value="GH"/>
</dbReference>
<feature type="domain" description="PA14" evidence="4">
    <location>
        <begin position="623"/>
        <end position="780"/>
    </location>
</feature>
<name>A0A1I7GGW6_9BACT</name>
<feature type="chain" id="PRO_5010162523" evidence="3">
    <location>
        <begin position="25"/>
        <end position="893"/>
    </location>
</feature>
<dbReference type="RefSeq" id="WP_074937152.1">
    <property type="nucleotide sequence ID" value="NZ_FPCA01000001.1"/>
</dbReference>
<dbReference type="AlphaFoldDB" id="A0A1I7GGW6"/>
<evidence type="ECO:0000256" key="2">
    <source>
        <dbReference type="SAM" id="MobiDB-lite"/>
    </source>
</evidence>
<dbReference type="PANTHER" id="PTHR46769">
    <property type="entry name" value="POLYCYSTIC KIDNEY AND HEPATIC DISEASE 1 (AUTOSOMAL RECESSIVE)-LIKE 1"/>
    <property type="match status" value="1"/>
</dbReference>
<feature type="compositionally biased region" description="Pro residues" evidence="2">
    <location>
        <begin position="613"/>
        <end position="625"/>
    </location>
</feature>
<dbReference type="SMART" id="SM00758">
    <property type="entry name" value="PA14"/>
    <property type="match status" value="1"/>
</dbReference>
<dbReference type="PANTHER" id="PTHR46769:SF2">
    <property type="entry name" value="FIBROCYSTIN-L ISOFORM 2 PRECURSOR-RELATED"/>
    <property type="match status" value="1"/>
</dbReference>
<dbReference type="Gene3D" id="2.60.120.1560">
    <property type="match status" value="1"/>
</dbReference>
<dbReference type="InterPro" id="IPR011658">
    <property type="entry name" value="PA14_dom"/>
</dbReference>
<protein>
    <submittedName>
        <fullName evidence="5">Por secretion system C-terminal sorting domain-containing protein</fullName>
    </submittedName>
</protein>
<dbReference type="Proteomes" id="UP000182491">
    <property type="component" value="Unassembled WGS sequence"/>
</dbReference>
<accession>A0A1I7GGW6</accession>
<dbReference type="EMBL" id="FPCA01000001">
    <property type="protein sequence ID" value="SFU47684.1"/>
    <property type="molecule type" value="Genomic_DNA"/>
</dbReference>
<feature type="signal peptide" evidence="3">
    <location>
        <begin position="1"/>
        <end position="24"/>
    </location>
</feature>
<organism evidence="5 6">
    <name type="scientific">Pontibacter akesuensis</name>
    <dbReference type="NCBI Taxonomy" id="388950"/>
    <lineage>
        <taxon>Bacteria</taxon>
        <taxon>Pseudomonadati</taxon>
        <taxon>Bacteroidota</taxon>
        <taxon>Cytophagia</taxon>
        <taxon>Cytophagales</taxon>
        <taxon>Hymenobacteraceae</taxon>
        <taxon>Pontibacter</taxon>
    </lineage>
</organism>
<dbReference type="SUPFAM" id="SSF56988">
    <property type="entry name" value="Anthrax protective antigen"/>
    <property type="match status" value="1"/>
</dbReference>
<sequence>MKKLTTKSLIILLMSYLYVFPGHAQLNSSQTANTSVKPFSEQFGYGSNMGYFSNGWDDKKIATVLSNAGVNTVRASLPDYFIEQWGTPIRLKEFQYYTNDLGMKGITVFIGNPSDAHQDKTVYPGCTQPSKLFANLYEPIWNSDGSVNKNNYYAEYVNKLVQTYGPYVKVWEVVNEPDLTHANATEWLTRAPLPSELPNTRAPFYHYIRMLRISYEVIKKYNPDSYVTPGGLGYPEYLDALLRYTDNPNGGAVTSQYPNKGGAYFDLLSYHVYPAYFMSVWKDGGFVYTRNSDNAAAQAIGHKNNFEKVLNKYGYNGSTYPKKDLIITETNVSRRSSGNHHGSDEMQRNFGIKTLVLAQKNNVKQVHIYAAAETIDAPPADQTVSLTNSYELMGLYENLKRDAPGSEKINQEGIGYKTTSQLLEGYTYDAGRTSALNMPASMEGAAFKKDGQFVYVLWAKALTDKSETASATYSFPSSWNIGTVERKDWNHSSTGSTKTQASTGIVLNSAPAFFTASGSSTTEPALASQTITFAPLAAKVLGDAPFTVSATASSGLAVSFRIVSGPATISGNTITLTATGTVTVEAMQAGNDAYSAANPVRQSFAVNAATTPEPTPEPEPAPAPAPGQTGSITRDFWTSVRGSSVADVPVGTAPTKTTEETLFEAPSGQGSTYGQRIRGYVTAPVTGQYTFWIAADDKAELYLSSSEDPARKTRIAYSAGWTSARQWDKYDTQQSVKVTLEAGKRYYIEALHLQSWGGDNLAVGWQLPNGQLQRPIAGQHLSPYVTLSSSSTSALLGNGADASMGETPADLTAYPNPFTTDATVAFSLAAATEVSLEVYDLQGRLVRQLYKGSVNAGELNRFTLKAQGLDRGVYIIRLVTGSKVFTQKIVLEL</sequence>
<dbReference type="InterPro" id="IPR026444">
    <property type="entry name" value="Secre_tail"/>
</dbReference>
<dbReference type="PROSITE" id="PS51820">
    <property type="entry name" value="PA14"/>
    <property type="match status" value="1"/>
</dbReference>
<dbReference type="Pfam" id="PF07691">
    <property type="entry name" value="PA14"/>
    <property type="match status" value="1"/>
</dbReference>
<dbReference type="Gene3D" id="3.20.20.80">
    <property type="entry name" value="Glycosidases"/>
    <property type="match status" value="1"/>
</dbReference>
<dbReference type="SUPFAM" id="SSF51445">
    <property type="entry name" value="(Trans)glycosidases"/>
    <property type="match status" value="1"/>
</dbReference>
<evidence type="ECO:0000259" key="4">
    <source>
        <dbReference type="PROSITE" id="PS51820"/>
    </source>
</evidence>
<proteinExistence type="predicted"/>